<name>A0A8D8Z7F1_9HEMI</name>
<keyword evidence="1" id="KW-1133">Transmembrane helix</keyword>
<feature type="transmembrane region" description="Helical" evidence="1">
    <location>
        <begin position="35"/>
        <end position="53"/>
    </location>
</feature>
<accession>A0A8D8Z7F1</accession>
<keyword evidence="1" id="KW-0472">Membrane</keyword>
<evidence type="ECO:0000256" key="1">
    <source>
        <dbReference type="SAM" id="Phobius"/>
    </source>
</evidence>
<reference evidence="2" key="1">
    <citation type="submission" date="2021-05" db="EMBL/GenBank/DDBJ databases">
        <authorList>
            <person name="Alioto T."/>
            <person name="Alioto T."/>
            <person name="Gomez Garrido J."/>
        </authorList>
    </citation>
    <scope>NUCLEOTIDE SEQUENCE</scope>
</reference>
<organism evidence="2">
    <name type="scientific">Cacopsylla melanoneura</name>
    <dbReference type="NCBI Taxonomy" id="428564"/>
    <lineage>
        <taxon>Eukaryota</taxon>
        <taxon>Metazoa</taxon>
        <taxon>Ecdysozoa</taxon>
        <taxon>Arthropoda</taxon>
        <taxon>Hexapoda</taxon>
        <taxon>Insecta</taxon>
        <taxon>Pterygota</taxon>
        <taxon>Neoptera</taxon>
        <taxon>Paraneoptera</taxon>
        <taxon>Hemiptera</taxon>
        <taxon>Sternorrhyncha</taxon>
        <taxon>Psylloidea</taxon>
        <taxon>Psyllidae</taxon>
        <taxon>Psyllinae</taxon>
        <taxon>Cacopsylla</taxon>
    </lineage>
</organism>
<dbReference type="EMBL" id="HBUF01423292">
    <property type="protein sequence ID" value="CAG6741097.1"/>
    <property type="molecule type" value="Transcribed_RNA"/>
</dbReference>
<dbReference type="EMBL" id="HBUF01423291">
    <property type="protein sequence ID" value="CAG6741096.1"/>
    <property type="molecule type" value="Transcribed_RNA"/>
</dbReference>
<protein>
    <submittedName>
        <fullName evidence="2">Uncharacterized protein</fullName>
    </submittedName>
</protein>
<proteinExistence type="predicted"/>
<feature type="transmembrane region" description="Helical" evidence="1">
    <location>
        <begin position="65"/>
        <end position="84"/>
    </location>
</feature>
<keyword evidence="1" id="KW-0812">Transmembrane</keyword>
<sequence length="102" mass="11603">MPLLQFFTYSVSLLTSSLRGTISTAGCRTPVGWFFLFQFSSLSCVVRFCSWVVTVTRECFLPFGWFWFFPILILVLCCLCFARGSRVFLARAMPRVSCSAVN</sequence>
<evidence type="ECO:0000313" key="2">
    <source>
        <dbReference type="EMBL" id="CAG6741096.1"/>
    </source>
</evidence>
<dbReference type="AlphaFoldDB" id="A0A8D8Z7F1"/>